<keyword evidence="2" id="KW-1185">Reference proteome</keyword>
<gene>
    <name evidence="1" type="ORF">MNODULE_00990</name>
</gene>
<organism evidence="1 2">
    <name type="scientific">Candidatus Manganitrophus noduliformans</name>
    <dbReference type="NCBI Taxonomy" id="2606439"/>
    <lineage>
        <taxon>Bacteria</taxon>
        <taxon>Pseudomonadati</taxon>
        <taxon>Nitrospirota</taxon>
        <taxon>Nitrospiria</taxon>
        <taxon>Candidatus Troglogloeales</taxon>
        <taxon>Candidatus Manganitrophaceae</taxon>
        <taxon>Candidatus Manganitrophus</taxon>
    </lineage>
</organism>
<proteinExistence type="predicted"/>
<evidence type="ECO:0000313" key="1">
    <source>
        <dbReference type="EMBL" id="NKE69328.1"/>
    </source>
</evidence>
<accession>A0A7X6DLD6</accession>
<name>A0A7X6DLD6_9BACT</name>
<dbReference type="AlphaFoldDB" id="A0A7X6DLD6"/>
<evidence type="ECO:0000313" key="2">
    <source>
        <dbReference type="Proteomes" id="UP000534783"/>
    </source>
</evidence>
<dbReference type="Proteomes" id="UP000534783">
    <property type="component" value="Unassembled WGS sequence"/>
</dbReference>
<dbReference type="EMBL" id="VTOW01000001">
    <property type="protein sequence ID" value="NKE69328.1"/>
    <property type="molecule type" value="Genomic_DNA"/>
</dbReference>
<comment type="caution">
    <text evidence="1">The sequence shown here is derived from an EMBL/GenBank/DDBJ whole genome shotgun (WGS) entry which is preliminary data.</text>
</comment>
<protein>
    <submittedName>
        <fullName evidence="1">Uncharacterized protein</fullName>
    </submittedName>
</protein>
<reference evidence="1 2" key="1">
    <citation type="journal article" date="2020" name="Nature">
        <title>Bacterial chemolithoautotrophy via manganese oxidation.</title>
        <authorList>
            <person name="Yu H."/>
            <person name="Leadbetter J.R."/>
        </authorList>
    </citation>
    <scope>NUCLEOTIDE SEQUENCE [LARGE SCALE GENOMIC DNA]</scope>
    <source>
        <strain evidence="1 2">Mn-1</strain>
    </source>
</reference>
<sequence length="142" mass="16807">MEQDNLFTGWLWEMFKEYVRKIRRTASHGAPEVSEMKEKYQEIFNEASIKILVEEKVGMIVIFNDLESRTTAELAGLMEKEQLMAYLAKTYGRGKYKINLYHGMTFVATHNFKVEEESLPEHWREIVARNKAAEEKTNPWQR</sequence>
<dbReference type="RefSeq" id="WP_168057637.1">
    <property type="nucleotide sequence ID" value="NZ_VTOW01000001.1"/>
</dbReference>